<dbReference type="Proteomes" id="UP000800035">
    <property type="component" value="Unassembled WGS sequence"/>
</dbReference>
<dbReference type="Gene3D" id="1.25.40.10">
    <property type="entry name" value="Tetratricopeptide repeat domain"/>
    <property type="match status" value="1"/>
</dbReference>
<evidence type="ECO:0000313" key="3">
    <source>
        <dbReference type="EMBL" id="KAF1959541.1"/>
    </source>
</evidence>
<dbReference type="NCBIfam" id="TIGR00756">
    <property type="entry name" value="PPR"/>
    <property type="match status" value="1"/>
</dbReference>
<evidence type="ECO:0000256" key="1">
    <source>
        <dbReference type="PROSITE-ProRule" id="PRU00708"/>
    </source>
</evidence>
<feature type="compositionally biased region" description="Basic and acidic residues" evidence="2">
    <location>
        <begin position="681"/>
        <end position="713"/>
    </location>
</feature>
<dbReference type="InterPro" id="IPR002885">
    <property type="entry name" value="PPR_rpt"/>
</dbReference>
<feature type="compositionally biased region" description="Basic and acidic residues" evidence="2">
    <location>
        <begin position="722"/>
        <end position="739"/>
    </location>
</feature>
<evidence type="ECO:0008006" key="5">
    <source>
        <dbReference type="Google" id="ProtNLM"/>
    </source>
</evidence>
<organism evidence="3 4">
    <name type="scientific">Byssothecium circinans</name>
    <dbReference type="NCBI Taxonomy" id="147558"/>
    <lineage>
        <taxon>Eukaryota</taxon>
        <taxon>Fungi</taxon>
        <taxon>Dikarya</taxon>
        <taxon>Ascomycota</taxon>
        <taxon>Pezizomycotina</taxon>
        <taxon>Dothideomycetes</taxon>
        <taxon>Pleosporomycetidae</taxon>
        <taxon>Pleosporales</taxon>
        <taxon>Massarineae</taxon>
        <taxon>Massarinaceae</taxon>
        <taxon>Byssothecium</taxon>
    </lineage>
</organism>
<evidence type="ECO:0000313" key="4">
    <source>
        <dbReference type="Proteomes" id="UP000800035"/>
    </source>
</evidence>
<keyword evidence="4" id="KW-1185">Reference proteome</keyword>
<dbReference type="EMBL" id="ML976984">
    <property type="protein sequence ID" value="KAF1959541.1"/>
    <property type="molecule type" value="Genomic_DNA"/>
</dbReference>
<protein>
    <recommendedName>
        <fullName evidence="5">Pentatricopeptide repeat protein-like protein</fullName>
    </recommendedName>
</protein>
<feature type="region of interest" description="Disordered" evidence="2">
    <location>
        <begin position="671"/>
        <end position="739"/>
    </location>
</feature>
<gene>
    <name evidence="3" type="ORF">CC80DRAFT_405899</name>
</gene>
<sequence>MLNCRACLWRCIRAVEPSASPSQPVRRNAVSTLVTQQRFKHTPSTNIRKINAAPRSLAKVEKLSRSEKEPWKQSARALDQKKQARAALKRRPGDDAGQEVTAGDMWLGKRDPRIPAAEWNARKKELQYLRDPLEVADFVRRELGKGKDKEMVQLVRMASHSMQCTVSWNHIIDYYLAKERVNDGLKIYNEMKKRAQFPDTYTYTILLRGLSINAHQSGALGKAIAAYHSMSAPNSRVKPTIIHTNAVLRVCARALDMDSLWGIVGKIPEMGPATANAITYTTILNAIRQSLIVDVPTDENELETAARRERGIVDGRRIWEEIVKKWRNADLLIEEELVCSMGRLLLIGSRPRDWDDVLSLIEQTMDIPRLVPRLGSAARQDAGLQRLRAPYTPDEYKVDDEHLGPDQNSQRGDEFLALAPQTRRSNPLTYAQPGNNTLSIIQEACQKIVANKAAEEYWQIITDPTTYGVIPDVNNLHMRLRVMRQNRASAAAARSLQEDFVEKGIIPKPGTFRIAMSTCVRDKNNHNSLNHANKILGIMTSSLPDADPKAVTMYAELALTFPLAKGDDIINALTLLQPIIKNIRMQLGIGAEERRGGRGATYLTGAERQDAIGALRKIYAVYDRLLLSDYLAEEKKPPFKAERARLSAFLARVTFKNQGSGRKWEMAREALNDDATPLRNNAEDRGDRFPGREDRGGGNERGSDRGERTDRGDGSGWRARRAKPEEERRPWFPKLQTDD</sequence>
<dbReference type="PANTHER" id="PTHR47938:SF35">
    <property type="entry name" value="PENTATRICOPEPTIDE REPEAT-CONTAINING PROTEIN 4, MITOCHONDRIAL-RELATED"/>
    <property type="match status" value="1"/>
</dbReference>
<dbReference type="OrthoDB" id="185373at2759"/>
<accession>A0A6A5U3R8</accession>
<feature type="region of interest" description="Disordered" evidence="2">
    <location>
        <begin position="59"/>
        <end position="100"/>
    </location>
</feature>
<dbReference type="InterPro" id="IPR011990">
    <property type="entry name" value="TPR-like_helical_dom_sf"/>
</dbReference>
<dbReference type="AlphaFoldDB" id="A0A6A5U3R8"/>
<dbReference type="PANTHER" id="PTHR47938">
    <property type="entry name" value="RESPIRATORY COMPLEX I CHAPERONE (CIA84), PUTATIVE (AFU_ORTHOLOGUE AFUA_2G06020)-RELATED"/>
    <property type="match status" value="1"/>
</dbReference>
<evidence type="ECO:0000256" key="2">
    <source>
        <dbReference type="SAM" id="MobiDB-lite"/>
    </source>
</evidence>
<feature type="repeat" description="PPR" evidence="1">
    <location>
        <begin position="164"/>
        <end position="198"/>
    </location>
</feature>
<dbReference type="Pfam" id="PF13041">
    <property type="entry name" value="PPR_2"/>
    <property type="match status" value="1"/>
</dbReference>
<name>A0A6A5U3R8_9PLEO</name>
<dbReference type="PROSITE" id="PS51375">
    <property type="entry name" value="PPR"/>
    <property type="match status" value="1"/>
</dbReference>
<dbReference type="GO" id="GO:0003729">
    <property type="term" value="F:mRNA binding"/>
    <property type="evidence" value="ECO:0007669"/>
    <property type="project" value="TreeGrafter"/>
</dbReference>
<feature type="compositionally biased region" description="Basic and acidic residues" evidence="2">
    <location>
        <begin position="59"/>
        <end position="71"/>
    </location>
</feature>
<proteinExistence type="predicted"/>
<reference evidence="3" key="1">
    <citation type="journal article" date="2020" name="Stud. Mycol.">
        <title>101 Dothideomycetes genomes: a test case for predicting lifestyles and emergence of pathogens.</title>
        <authorList>
            <person name="Haridas S."/>
            <person name="Albert R."/>
            <person name="Binder M."/>
            <person name="Bloem J."/>
            <person name="Labutti K."/>
            <person name="Salamov A."/>
            <person name="Andreopoulos B."/>
            <person name="Baker S."/>
            <person name="Barry K."/>
            <person name="Bills G."/>
            <person name="Bluhm B."/>
            <person name="Cannon C."/>
            <person name="Castanera R."/>
            <person name="Culley D."/>
            <person name="Daum C."/>
            <person name="Ezra D."/>
            <person name="Gonzalez J."/>
            <person name="Henrissat B."/>
            <person name="Kuo A."/>
            <person name="Liang C."/>
            <person name="Lipzen A."/>
            <person name="Lutzoni F."/>
            <person name="Magnuson J."/>
            <person name="Mondo S."/>
            <person name="Nolan M."/>
            <person name="Ohm R."/>
            <person name="Pangilinan J."/>
            <person name="Park H.-J."/>
            <person name="Ramirez L."/>
            <person name="Alfaro M."/>
            <person name="Sun H."/>
            <person name="Tritt A."/>
            <person name="Yoshinaga Y."/>
            <person name="Zwiers L.-H."/>
            <person name="Turgeon B."/>
            <person name="Goodwin S."/>
            <person name="Spatafora J."/>
            <person name="Crous P."/>
            <person name="Grigoriev I."/>
        </authorList>
    </citation>
    <scope>NUCLEOTIDE SEQUENCE</scope>
    <source>
        <strain evidence="3">CBS 675.92</strain>
    </source>
</reference>